<feature type="domain" description="HTH lysR-type" evidence="5">
    <location>
        <begin position="2"/>
        <end position="59"/>
    </location>
</feature>
<dbReference type="PANTHER" id="PTHR30126">
    <property type="entry name" value="HTH-TYPE TRANSCRIPTIONAL REGULATOR"/>
    <property type="match status" value="1"/>
</dbReference>
<name>A0A178MCC6_9CHLR</name>
<comment type="similarity">
    <text evidence="1">Belongs to the LysR transcriptional regulatory family.</text>
</comment>
<dbReference type="SUPFAM" id="SSF53850">
    <property type="entry name" value="Periplasmic binding protein-like II"/>
    <property type="match status" value="1"/>
</dbReference>
<dbReference type="GO" id="GO:0000976">
    <property type="term" value="F:transcription cis-regulatory region binding"/>
    <property type="evidence" value="ECO:0007669"/>
    <property type="project" value="TreeGrafter"/>
</dbReference>
<dbReference type="InterPro" id="IPR036388">
    <property type="entry name" value="WH-like_DNA-bd_sf"/>
</dbReference>
<dbReference type="Pfam" id="PF00126">
    <property type="entry name" value="HTH_1"/>
    <property type="match status" value="1"/>
</dbReference>
<dbReference type="SUPFAM" id="SSF46785">
    <property type="entry name" value="Winged helix' DNA-binding domain"/>
    <property type="match status" value="1"/>
</dbReference>
<dbReference type="CDD" id="cd05466">
    <property type="entry name" value="PBP2_LTTR_substrate"/>
    <property type="match status" value="1"/>
</dbReference>
<dbReference type="AlphaFoldDB" id="A0A178MCC6"/>
<dbReference type="GO" id="GO:0003700">
    <property type="term" value="F:DNA-binding transcription factor activity"/>
    <property type="evidence" value="ECO:0007669"/>
    <property type="project" value="InterPro"/>
</dbReference>
<sequence length="298" mass="32989">MLDLYKLDIFTRVVAAGSLSKAAEQLHMTQSGVSQHIRALEDALGTELFARGRRGVELTPAGQRLLSYCESIFRLVAEAELAVTDVAGLRAGQLTIGVTPGVSAYLLPEWVQMFGQRYPNLAVSAQTGTSPAIVAELRSGMLDLGAIEGELDGADTDIQQQPLREFDQYVIVGRRHPWWGRAEVHLSELAGQPMVMRQSNSQTRAWLDQALREQSLTPRVIAELDNLESIKRMVMIGTGLTILPLYTITAEQEVGALHPIPISGRLLRRTLRLLWRAARPLSPVAYAFRQLLITHYGR</sequence>
<dbReference type="Proteomes" id="UP000078287">
    <property type="component" value="Unassembled WGS sequence"/>
</dbReference>
<evidence type="ECO:0000256" key="2">
    <source>
        <dbReference type="ARBA" id="ARBA00023015"/>
    </source>
</evidence>
<dbReference type="InterPro" id="IPR036390">
    <property type="entry name" value="WH_DNA-bd_sf"/>
</dbReference>
<dbReference type="FunFam" id="1.10.10.10:FF:000001">
    <property type="entry name" value="LysR family transcriptional regulator"/>
    <property type="match status" value="1"/>
</dbReference>
<evidence type="ECO:0000313" key="7">
    <source>
        <dbReference type="Proteomes" id="UP000078287"/>
    </source>
</evidence>
<organism evidence="6 7">
    <name type="scientific">Chloroflexus islandicus</name>
    <dbReference type="NCBI Taxonomy" id="1707952"/>
    <lineage>
        <taxon>Bacteria</taxon>
        <taxon>Bacillati</taxon>
        <taxon>Chloroflexota</taxon>
        <taxon>Chloroflexia</taxon>
        <taxon>Chloroflexales</taxon>
        <taxon>Chloroflexineae</taxon>
        <taxon>Chloroflexaceae</taxon>
        <taxon>Chloroflexus</taxon>
    </lineage>
</organism>
<dbReference type="STRING" id="1707952.A6A03_13050"/>
<keyword evidence="2" id="KW-0805">Transcription regulation</keyword>
<dbReference type="InterPro" id="IPR005119">
    <property type="entry name" value="LysR_subst-bd"/>
</dbReference>
<evidence type="ECO:0000259" key="5">
    <source>
        <dbReference type="PROSITE" id="PS50931"/>
    </source>
</evidence>
<evidence type="ECO:0000256" key="1">
    <source>
        <dbReference type="ARBA" id="ARBA00009437"/>
    </source>
</evidence>
<evidence type="ECO:0000256" key="4">
    <source>
        <dbReference type="ARBA" id="ARBA00023163"/>
    </source>
</evidence>
<dbReference type="PROSITE" id="PS50931">
    <property type="entry name" value="HTH_LYSR"/>
    <property type="match status" value="1"/>
</dbReference>
<dbReference type="PANTHER" id="PTHR30126:SF39">
    <property type="entry name" value="HTH-TYPE TRANSCRIPTIONAL REGULATOR CYSL"/>
    <property type="match status" value="1"/>
</dbReference>
<protein>
    <submittedName>
        <fullName evidence="6">LysR family transcriptional regulator</fullName>
    </submittedName>
</protein>
<dbReference type="InterPro" id="IPR000847">
    <property type="entry name" value="LysR_HTH_N"/>
</dbReference>
<dbReference type="Gene3D" id="1.10.10.10">
    <property type="entry name" value="Winged helix-like DNA-binding domain superfamily/Winged helix DNA-binding domain"/>
    <property type="match status" value="1"/>
</dbReference>
<dbReference type="OrthoDB" id="9808620at2"/>
<dbReference type="RefSeq" id="WP_066786163.1">
    <property type="nucleotide sequence ID" value="NZ_LWQS01000047.1"/>
</dbReference>
<evidence type="ECO:0000313" key="6">
    <source>
        <dbReference type="EMBL" id="OAN46186.1"/>
    </source>
</evidence>
<dbReference type="PRINTS" id="PR00039">
    <property type="entry name" value="HTHLYSR"/>
</dbReference>
<evidence type="ECO:0000256" key="3">
    <source>
        <dbReference type="ARBA" id="ARBA00023125"/>
    </source>
</evidence>
<dbReference type="Gene3D" id="3.40.190.290">
    <property type="match status" value="1"/>
</dbReference>
<keyword evidence="4" id="KW-0804">Transcription</keyword>
<comment type="caution">
    <text evidence="6">The sequence shown here is derived from an EMBL/GenBank/DDBJ whole genome shotgun (WGS) entry which is preliminary data.</text>
</comment>
<proteinExistence type="inferred from homology"/>
<dbReference type="EMBL" id="LWQS01000047">
    <property type="protein sequence ID" value="OAN46186.1"/>
    <property type="molecule type" value="Genomic_DNA"/>
</dbReference>
<accession>A0A178MCC6</accession>
<keyword evidence="7" id="KW-1185">Reference proteome</keyword>
<reference evidence="6 7" key="1">
    <citation type="submission" date="2016-04" db="EMBL/GenBank/DDBJ databases">
        <title>Chloroflexus islandicus sp. nov., a thermophilic filamentous anoxygenic phototrophic bacterium from geyser Strokkur (Iceland).</title>
        <authorList>
            <person name="Gaisin V.A."/>
            <person name="Kalashnikov A.M."/>
            <person name="Sukhacheva M.V."/>
            <person name="Grouzdev D.S."/>
            <person name="Ivanov T.M."/>
            <person name="Kuznetsov B."/>
            <person name="Gorlenko V.M."/>
        </authorList>
    </citation>
    <scope>NUCLEOTIDE SEQUENCE [LARGE SCALE GENOMIC DNA]</scope>
    <source>
        <strain evidence="7">isl-2</strain>
    </source>
</reference>
<gene>
    <name evidence="6" type="ORF">A6A03_13050</name>
</gene>
<dbReference type="Pfam" id="PF03466">
    <property type="entry name" value="LysR_substrate"/>
    <property type="match status" value="1"/>
</dbReference>
<keyword evidence="3" id="KW-0238">DNA-binding</keyword>